<dbReference type="eggNOG" id="COG2968">
    <property type="taxonomic scope" value="Bacteria"/>
</dbReference>
<dbReference type="KEGG" id="ntd:EGO55_15225"/>
<organism evidence="2 3">
    <name type="scientific">Caenibius tardaugens NBRC 16725</name>
    <dbReference type="NCBI Taxonomy" id="1219035"/>
    <lineage>
        <taxon>Bacteria</taxon>
        <taxon>Pseudomonadati</taxon>
        <taxon>Pseudomonadota</taxon>
        <taxon>Alphaproteobacteria</taxon>
        <taxon>Sphingomonadales</taxon>
        <taxon>Erythrobacteraceae</taxon>
        <taxon>Caenibius</taxon>
    </lineage>
</organism>
<feature type="chain" id="PRO_5030177851" description="SIMPL domain-containing protein" evidence="1">
    <location>
        <begin position="21"/>
        <end position="237"/>
    </location>
</feature>
<gene>
    <name evidence="2" type="ORF">NT2_01_03840</name>
</gene>
<dbReference type="Gene3D" id="3.30.110.170">
    <property type="entry name" value="Protein of unknown function (DUF541), domain 1"/>
    <property type="match status" value="1"/>
</dbReference>
<evidence type="ECO:0000256" key="1">
    <source>
        <dbReference type="SAM" id="SignalP"/>
    </source>
</evidence>
<comment type="caution">
    <text evidence="2">The sequence shown here is derived from an EMBL/GenBank/DDBJ whole genome shotgun (WGS) entry which is preliminary data.</text>
</comment>
<dbReference type="InterPro" id="IPR052022">
    <property type="entry name" value="26kDa_periplasmic_antigen"/>
</dbReference>
<dbReference type="AlphaFoldDB" id="U2ZYK9"/>
<protein>
    <recommendedName>
        <fullName evidence="4">SIMPL domain-containing protein</fullName>
    </recommendedName>
</protein>
<keyword evidence="3" id="KW-1185">Reference proteome</keyword>
<evidence type="ECO:0000313" key="2">
    <source>
        <dbReference type="EMBL" id="GAD47613.1"/>
    </source>
</evidence>
<proteinExistence type="predicted"/>
<dbReference type="Proteomes" id="UP000016568">
    <property type="component" value="Unassembled WGS sequence"/>
</dbReference>
<dbReference type="Pfam" id="PF04402">
    <property type="entry name" value="SIMPL"/>
    <property type="match status" value="1"/>
</dbReference>
<evidence type="ECO:0000313" key="3">
    <source>
        <dbReference type="Proteomes" id="UP000016568"/>
    </source>
</evidence>
<evidence type="ECO:0008006" key="4">
    <source>
        <dbReference type="Google" id="ProtNLM"/>
    </source>
</evidence>
<dbReference type="PANTHER" id="PTHR34387">
    <property type="entry name" value="SLR1258 PROTEIN"/>
    <property type="match status" value="1"/>
</dbReference>
<accession>U2ZYK9</accession>
<dbReference type="OrthoDB" id="9813144at2"/>
<dbReference type="EMBL" id="BASZ01000001">
    <property type="protein sequence ID" value="GAD47613.1"/>
    <property type="molecule type" value="Genomic_DNA"/>
</dbReference>
<dbReference type="GO" id="GO:0006974">
    <property type="term" value="P:DNA damage response"/>
    <property type="evidence" value="ECO:0007669"/>
    <property type="project" value="TreeGrafter"/>
</dbReference>
<dbReference type="RefSeq" id="WP_021688520.1">
    <property type="nucleotide sequence ID" value="NZ_BASZ01000001.1"/>
</dbReference>
<keyword evidence="1" id="KW-0732">Signal</keyword>
<name>U2ZYK9_9SPHN</name>
<dbReference type="InterPro" id="IPR007497">
    <property type="entry name" value="SIMPL/DUF541"/>
</dbReference>
<sequence>MIRFALPLLAVAAMASPAMAADVQIQAQGPVVELSVSEVVKARPDIANVGSGVSTLAPTAVAAMQQNAKAMDAVIARIKALGIAKDDIQTAGINLSAQYDYDQAARKQVFRGYQASNTVNVTLRDVAKVGQVLDALVAAGATDINGPVLAIDDETTAKAQARKAAMERARTQALEYAKLAGYADIRLLDISESINIGRPMMLEKAVAADAIMNTSTPVEPGLVGTGVNVTVTYEMVR</sequence>
<dbReference type="Gene3D" id="3.30.70.2970">
    <property type="entry name" value="Protein of unknown function (DUF541), domain 2"/>
    <property type="match status" value="1"/>
</dbReference>
<dbReference type="PANTHER" id="PTHR34387:SF1">
    <property type="entry name" value="PERIPLASMIC IMMUNOGENIC PROTEIN"/>
    <property type="match status" value="1"/>
</dbReference>
<feature type="signal peptide" evidence="1">
    <location>
        <begin position="1"/>
        <end position="20"/>
    </location>
</feature>
<reference evidence="2 3" key="1">
    <citation type="submission" date="2013-09" db="EMBL/GenBank/DDBJ databases">
        <title>Whole genome shotgun sequence of Novosphingobium tardaugens NBRC 16725.</title>
        <authorList>
            <person name="Isaki S."/>
            <person name="Hosoyama A."/>
            <person name="Tsuchikane K."/>
            <person name="Katsumata H."/>
            <person name="Ando Y."/>
            <person name="Yamazaki S."/>
            <person name="Fujita N."/>
        </authorList>
    </citation>
    <scope>NUCLEOTIDE SEQUENCE [LARGE SCALE GENOMIC DNA]</scope>
    <source>
        <strain evidence="2 3">NBRC 16725</strain>
    </source>
</reference>